<evidence type="ECO:0000313" key="3">
    <source>
        <dbReference type="Proteomes" id="UP000181962"/>
    </source>
</evidence>
<name>A0A1L3FJP0_BRAJP</name>
<sequence length="116" mass="11877">MKGALAFAAISEAATGLALLIAPSRVGQLLLGEQLSGVATPVARVAGIALIALGIACWPGWPPLPGMLIYNGAITLYLAYLGFAGGLSGVLLWPAVVLHLILTTLLMRGGSQSRDR</sequence>
<gene>
    <name evidence="2" type="ORF">BKD09_34690</name>
</gene>
<dbReference type="Proteomes" id="UP000181962">
    <property type="component" value="Chromosome"/>
</dbReference>
<organism evidence="2 3">
    <name type="scientific">Bradyrhizobium japonicum</name>
    <dbReference type="NCBI Taxonomy" id="375"/>
    <lineage>
        <taxon>Bacteria</taxon>
        <taxon>Pseudomonadati</taxon>
        <taxon>Pseudomonadota</taxon>
        <taxon>Alphaproteobacteria</taxon>
        <taxon>Hyphomicrobiales</taxon>
        <taxon>Nitrobacteraceae</taxon>
        <taxon>Bradyrhizobium</taxon>
    </lineage>
</organism>
<dbReference type="AlphaFoldDB" id="A0A1L3FJP0"/>
<keyword evidence="1" id="KW-0472">Membrane</keyword>
<evidence type="ECO:0000256" key="1">
    <source>
        <dbReference type="SAM" id="Phobius"/>
    </source>
</evidence>
<proteinExistence type="predicted"/>
<accession>A0A1L3FJP0</accession>
<keyword evidence="1" id="KW-1133">Transmembrane helix</keyword>
<evidence type="ECO:0000313" key="2">
    <source>
        <dbReference type="EMBL" id="APG13514.1"/>
    </source>
</evidence>
<dbReference type="EMBL" id="CP017637">
    <property type="protein sequence ID" value="APG13514.1"/>
    <property type="molecule type" value="Genomic_DNA"/>
</dbReference>
<feature type="transmembrane region" description="Helical" evidence="1">
    <location>
        <begin position="42"/>
        <end position="61"/>
    </location>
</feature>
<protein>
    <submittedName>
        <fullName evidence="2">Uncharacterized protein</fullName>
    </submittedName>
</protein>
<dbReference type="OrthoDB" id="7027265at2"/>
<keyword evidence="1" id="KW-0812">Transmembrane</keyword>
<reference evidence="2 3" key="1">
    <citation type="submission" date="2016-11" db="EMBL/GenBank/DDBJ databases">
        <title>Complete Genome Sequence of Bradyrhizobium sp. strain J5, an isolated from soybean nodule in Hokkaido.</title>
        <authorList>
            <person name="Kanehara K."/>
        </authorList>
    </citation>
    <scope>NUCLEOTIDE SEQUENCE [LARGE SCALE GENOMIC DNA]</scope>
    <source>
        <strain evidence="2 3">J5</strain>
    </source>
</reference>